<dbReference type="Proteomes" id="UP000540656">
    <property type="component" value="Unassembled WGS sequence"/>
</dbReference>
<feature type="binding site" evidence="3">
    <location>
        <position position="56"/>
    </location>
    <ligand>
        <name>Mg(2+)</name>
        <dbReference type="ChEBI" id="CHEBI:18420"/>
        <label>1</label>
    </ligand>
</feature>
<feature type="binding site" evidence="3">
    <location>
        <position position="57"/>
    </location>
    <ligand>
        <name>Mg(2+)</name>
        <dbReference type="ChEBI" id="CHEBI:18420"/>
        <label>1</label>
    </ligand>
</feature>
<dbReference type="InterPro" id="IPR036705">
    <property type="entry name" value="Ribosyl_crysJ1_sf"/>
</dbReference>
<evidence type="ECO:0000256" key="3">
    <source>
        <dbReference type="PIRSR" id="PIRSR605502-1"/>
    </source>
</evidence>
<proteinExistence type="inferred from homology"/>
<keyword evidence="5" id="KW-1185">Reference proteome</keyword>
<dbReference type="Gene3D" id="1.10.4080.10">
    <property type="entry name" value="ADP-ribosylation/Crystallin J1"/>
    <property type="match status" value="1"/>
</dbReference>
<dbReference type="PANTHER" id="PTHR16222">
    <property type="entry name" value="ADP-RIBOSYLGLYCOHYDROLASE"/>
    <property type="match status" value="1"/>
</dbReference>
<dbReference type="InterPro" id="IPR029021">
    <property type="entry name" value="Prot-tyrosine_phosphatase-like"/>
</dbReference>
<gene>
    <name evidence="4" type="ORF">BJ980_001526</name>
</gene>
<keyword evidence="3" id="KW-0479">Metal-binding</keyword>
<dbReference type="AlphaFoldDB" id="A0A7Y9UNI6"/>
<evidence type="ECO:0000256" key="1">
    <source>
        <dbReference type="ARBA" id="ARBA00010702"/>
    </source>
</evidence>
<comment type="similarity">
    <text evidence="1">Belongs to the ADP-ribosylglycohydrolase family.</text>
</comment>
<dbReference type="SUPFAM" id="SSF52799">
    <property type="entry name" value="(Phosphotyrosine protein) phosphatases II"/>
    <property type="match status" value="1"/>
</dbReference>
<feature type="binding site" evidence="3">
    <location>
        <position position="283"/>
    </location>
    <ligand>
        <name>Mg(2+)</name>
        <dbReference type="ChEBI" id="CHEBI:18420"/>
        <label>1</label>
    </ligand>
</feature>
<dbReference type="PANTHER" id="PTHR16222:SF24">
    <property type="entry name" value="ADP-RIBOSYLHYDROLASE ARH3"/>
    <property type="match status" value="1"/>
</dbReference>
<evidence type="ECO:0000313" key="5">
    <source>
        <dbReference type="Proteomes" id="UP000540656"/>
    </source>
</evidence>
<feature type="binding site" evidence="3">
    <location>
        <position position="281"/>
    </location>
    <ligand>
        <name>Mg(2+)</name>
        <dbReference type="ChEBI" id="CHEBI:18420"/>
        <label>1</label>
    </ligand>
</feature>
<dbReference type="InterPro" id="IPR050792">
    <property type="entry name" value="ADP-ribosylglycohydrolase"/>
</dbReference>
<dbReference type="GO" id="GO:0046872">
    <property type="term" value="F:metal ion binding"/>
    <property type="evidence" value="ECO:0007669"/>
    <property type="project" value="UniProtKB-KW"/>
</dbReference>
<dbReference type="EMBL" id="JACCAA010000001">
    <property type="protein sequence ID" value="NYG58603.1"/>
    <property type="molecule type" value="Genomic_DNA"/>
</dbReference>
<dbReference type="GO" id="GO:0016787">
    <property type="term" value="F:hydrolase activity"/>
    <property type="evidence" value="ECO:0007669"/>
    <property type="project" value="UniProtKB-KW"/>
</dbReference>
<dbReference type="InterPro" id="IPR005502">
    <property type="entry name" value="Ribosyl_crysJ1"/>
</dbReference>
<dbReference type="SUPFAM" id="SSF101478">
    <property type="entry name" value="ADP-ribosylglycohydrolase"/>
    <property type="match status" value="1"/>
</dbReference>
<name>A0A7Y9UNI6_9ACTN</name>
<protein>
    <submittedName>
        <fullName evidence="4">ADP-ribosylglycohydrolase</fullName>
    </submittedName>
</protein>
<keyword evidence="3" id="KW-0460">Magnesium</keyword>
<evidence type="ECO:0000313" key="4">
    <source>
        <dbReference type="EMBL" id="NYG58603.1"/>
    </source>
</evidence>
<comment type="caution">
    <text evidence="4">The sequence shown here is derived from an EMBL/GenBank/DDBJ whole genome shotgun (WGS) entry which is preliminary data.</text>
</comment>
<dbReference type="Pfam" id="PF03747">
    <property type="entry name" value="ADP_ribosyl_GH"/>
    <property type="match status" value="1"/>
</dbReference>
<feature type="binding site" evidence="3">
    <location>
        <position position="284"/>
    </location>
    <ligand>
        <name>Mg(2+)</name>
        <dbReference type="ChEBI" id="CHEBI:18420"/>
        <label>1</label>
    </ligand>
</feature>
<organism evidence="4 5">
    <name type="scientific">Nocardioides daedukensis</name>
    <dbReference type="NCBI Taxonomy" id="634462"/>
    <lineage>
        <taxon>Bacteria</taxon>
        <taxon>Bacillati</taxon>
        <taxon>Actinomycetota</taxon>
        <taxon>Actinomycetes</taxon>
        <taxon>Propionibacteriales</taxon>
        <taxon>Nocardioidaceae</taxon>
        <taxon>Nocardioides</taxon>
    </lineage>
</organism>
<feature type="binding site" evidence="3">
    <location>
        <position position="58"/>
    </location>
    <ligand>
        <name>Mg(2+)</name>
        <dbReference type="ChEBI" id="CHEBI:18420"/>
        <label>1</label>
    </ligand>
</feature>
<evidence type="ECO:0000256" key="2">
    <source>
        <dbReference type="ARBA" id="ARBA00022801"/>
    </source>
</evidence>
<accession>A0A7Y9UNI6</accession>
<comment type="cofactor">
    <cofactor evidence="3">
        <name>Mg(2+)</name>
        <dbReference type="ChEBI" id="CHEBI:18420"/>
    </cofactor>
    <text evidence="3">Binds 2 magnesium ions per subunit.</text>
</comment>
<sequence length="491" mass="51564">MNLTTAQTDRAVGVLLGLASGDALGVPYEFARPPAADEFAEMKGGGLGNFAAGEWSDDTSMTLCIAEVAATGADLASVEALDAIADGFLRWYDDGPADIGIQTSAVLGATRRRLDSGESGTATVMTAVAADHARRNPRSAGNGALMRTAPVALAHLEDREQAARAAQLIASLTHGDPLATESCILWGEAIRVAVLEGRIDFCAGLDLLPPERRQQWQDWLDEAIAGPAARFTPNGFTVTALQAAVAAIHATPVPELDPAAHRFPCLHLQDALHAAVRVGNDTDTVAAIAGGLLGARWGASAVPWRWRRAVHGWPGRDGHDLTELGTLTVRGGKPDSAGWPGVADVSYTESASRDVVPHPVDPGVLLGTHRSRGHGATAVVAACRVGRDQSCHEGAAVIVESRLMDRDDPADNPNLHFALYDAADAVRGLRAEGHTVFLHCVAAEQRTPSIAVTLSVLLDEDPATAREAVRKALPSTRGRGALWDAVSAFRE</sequence>
<keyword evidence="2 4" id="KW-0378">Hydrolase</keyword>
<dbReference type="RefSeq" id="WP_179501752.1">
    <property type="nucleotide sequence ID" value="NZ_JACCAA010000001.1"/>
</dbReference>
<reference evidence="4 5" key="1">
    <citation type="submission" date="2020-07" db="EMBL/GenBank/DDBJ databases">
        <title>Sequencing the genomes of 1000 actinobacteria strains.</title>
        <authorList>
            <person name="Klenk H.-P."/>
        </authorList>
    </citation>
    <scope>NUCLEOTIDE SEQUENCE [LARGE SCALE GENOMIC DNA]</scope>
    <source>
        <strain evidence="4 5">DSM 23819</strain>
    </source>
</reference>